<feature type="transmembrane region" description="Helical" evidence="7">
    <location>
        <begin position="12"/>
        <end position="34"/>
    </location>
</feature>
<evidence type="ECO:0000256" key="5">
    <source>
        <dbReference type="ARBA" id="ARBA00022989"/>
    </source>
</evidence>
<dbReference type="CDD" id="cd06261">
    <property type="entry name" value="TM_PBP2"/>
    <property type="match status" value="1"/>
</dbReference>
<dbReference type="GO" id="GO:0055085">
    <property type="term" value="P:transmembrane transport"/>
    <property type="evidence" value="ECO:0007669"/>
    <property type="project" value="InterPro"/>
</dbReference>
<keyword evidence="4 7" id="KW-0812">Transmembrane</keyword>
<dbReference type="PANTHER" id="PTHR43744">
    <property type="entry name" value="ABC TRANSPORTER PERMEASE PROTEIN MG189-RELATED-RELATED"/>
    <property type="match status" value="1"/>
</dbReference>
<protein>
    <submittedName>
        <fullName evidence="9">N-Acetylglucosamine/N,N'-diacetyl chitobiose porter ABC transporter, permease NgcG</fullName>
    </submittedName>
</protein>
<keyword evidence="6 7" id="KW-0472">Membrane</keyword>
<gene>
    <name evidence="9" type="ORF">BPSY_0510</name>
</gene>
<dbReference type="PROSITE" id="PS50928">
    <property type="entry name" value="ABC_TM1"/>
    <property type="match status" value="1"/>
</dbReference>
<dbReference type="Gene3D" id="1.10.3720.10">
    <property type="entry name" value="MetI-like"/>
    <property type="match status" value="1"/>
</dbReference>
<feature type="transmembrane region" description="Helical" evidence="7">
    <location>
        <begin position="67"/>
        <end position="91"/>
    </location>
</feature>
<feature type="transmembrane region" description="Helical" evidence="7">
    <location>
        <begin position="188"/>
        <end position="215"/>
    </location>
</feature>
<proteinExistence type="inferred from homology"/>
<evidence type="ECO:0000256" key="2">
    <source>
        <dbReference type="ARBA" id="ARBA00022448"/>
    </source>
</evidence>
<dbReference type="Pfam" id="PF00528">
    <property type="entry name" value="BPD_transp_1"/>
    <property type="match status" value="1"/>
</dbReference>
<accession>A0A087CHG9</accession>
<dbReference type="AlphaFoldDB" id="A0A087CHG9"/>
<keyword evidence="5 7" id="KW-1133">Transmembrane helix</keyword>
<evidence type="ECO:0000256" key="7">
    <source>
        <dbReference type="RuleBase" id="RU363032"/>
    </source>
</evidence>
<dbReference type="EMBL" id="JGZI01000008">
    <property type="protein sequence ID" value="KFI82719.1"/>
    <property type="molecule type" value="Genomic_DNA"/>
</dbReference>
<dbReference type="STRING" id="218140.BPSY_0510"/>
<evidence type="ECO:0000313" key="9">
    <source>
        <dbReference type="EMBL" id="KFI82719.1"/>
    </source>
</evidence>
<dbReference type="Proteomes" id="UP000029050">
    <property type="component" value="Unassembled WGS sequence"/>
</dbReference>
<feature type="transmembrane region" description="Helical" evidence="7">
    <location>
        <begin position="239"/>
        <end position="259"/>
    </location>
</feature>
<dbReference type="GeneID" id="98299723"/>
<evidence type="ECO:0000256" key="1">
    <source>
        <dbReference type="ARBA" id="ARBA00004651"/>
    </source>
</evidence>
<dbReference type="GO" id="GO:0005886">
    <property type="term" value="C:plasma membrane"/>
    <property type="evidence" value="ECO:0007669"/>
    <property type="project" value="UniProtKB-SubCell"/>
</dbReference>
<comment type="caution">
    <text evidence="9">The sequence shown here is derived from an EMBL/GenBank/DDBJ whole genome shotgun (WGS) entry which is preliminary data.</text>
</comment>
<comment type="subcellular location">
    <subcellularLocation>
        <location evidence="1 7">Cell membrane</location>
        <topology evidence="1 7">Multi-pass membrane protein</topology>
    </subcellularLocation>
</comment>
<evidence type="ECO:0000256" key="3">
    <source>
        <dbReference type="ARBA" id="ARBA00022475"/>
    </source>
</evidence>
<evidence type="ECO:0000313" key="10">
    <source>
        <dbReference type="Proteomes" id="UP000029050"/>
    </source>
</evidence>
<name>A0A087CHG9_9BIFI</name>
<dbReference type="eggNOG" id="COG0395">
    <property type="taxonomic scope" value="Bacteria"/>
</dbReference>
<evidence type="ECO:0000256" key="6">
    <source>
        <dbReference type="ARBA" id="ARBA00023136"/>
    </source>
</evidence>
<dbReference type="InterPro" id="IPR000515">
    <property type="entry name" value="MetI-like"/>
</dbReference>
<dbReference type="RefSeq" id="WP_033496909.1">
    <property type="nucleotide sequence ID" value="NZ_BAABVZ010000001.1"/>
</dbReference>
<keyword evidence="2 7" id="KW-0813">Transport</keyword>
<sequence>MKQSVSVRTAGNVVLALTIIFSVLPFLSMLSAALQPQGSMPEGIQFTAHPQWSNFVDAWNMADITPLLWSSTLLVIVVVPLVVLFSALGGYAFAQLKVPFGRLLYMLFIVGLTIPFETLVTPLYYEISGMGLLNTRLALMLPLIGLNLPFGIVWMRSCFEQMPRDLIEAASIDGAGHVRTFRSIQLPLALPAVSSLGILTFLATWNQFLLAVVLVNDPNKRTMAGALQAFVGQYQTDTVLLNAGALLIMAPTMLLFIILQRYFIRAMLAGSVKG</sequence>
<evidence type="ECO:0000256" key="4">
    <source>
        <dbReference type="ARBA" id="ARBA00022692"/>
    </source>
</evidence>
<feature type="transmembrane region" description="Helical" evidence="7">
    <location>
        <begin position="103"/>
        <end position="125"/>
    </location>
</feature>
<keyword evidence="3" id="KW-1003">Cell membrane</keyword>
<dbReference type="InterPro" id="IPR035906">
    <property type="entry name" value="MetI-like_sf"/>
</dbReference>
<keyword evidence="10" id="KW-1185">Reference proteome</keyword>
<feature type="domain" description="ABC transmembrane type-1" evidence="8">
    <location>
        <begin position="68"/>
        <end position="259"/>
    </location>
</feature>
<dbReference type="PANTHER" id="PTHR43744:SF8">
    <property type="entry name" value="SN-GLYCEROL-3-PHOSPHATE TRANSPORT SYSTEM PERMEASE PROTEIN UGPE"/>
    <property type="match status" value="1"/>
</dbReference>
<organism evidence="9 10">
    <name type="scientific">Bifidobacterium psychraerophilum</name>
    <dbReference type="NCBI Taxonomy" id="218140"/>
    <lineage>
        <taxon>Bacteria</taxon>
        <taxon>Bacillati</taxon>
        <taxon>Actinomycetota</taxon>
        <taxon>Actinomycetes</taxon>
        <taxon>Bifidobacteriales</taxon>
        <taxon>Bifidobacteriaceae</taxon>
        <taxon>Bifidobacterium</taxon>
    </lineage>
</organism>
<reference evidence="9 10" key="1">
    <citation type="submission" date="2014-03" db="EMBL/GenBank/DDBJ databases">
        <title>Genomics of Bifidobacteria.</title>
        <authorList>
            <person name="Ventura M."/>
            <person name="Milani C."/>
            <person name="Lugli G.A."/>
        </authorList>
    </citation>
    <scope>NUCLEOTIDE SEQUENCE [LARGE SCALE GENOMIC DNA]</scope>
    <source>
        <strain evidence="9 10">LMG 21775</strain>
    </source>
</reference>
<comment type="similarity">
    <text evidence="7">Belongs to the binding-protein-dependent transport system permease family.</text>
</comment>
<evidence type="ECO:0000259" key="8">
    <source>
        <dbReference type="PROSITE" id="PS50928"/>
    </source>
</evidence>
<dbReference type="OrthoDB" id="3521657at2"/>
<dbReference type="SUPFAM" id="SSF161098">
    <property type="entry name" value="MetI-like"/>
    <property type="match status" value="1"/>
</dbReference>
<feature type="transmembrane region" description="Helical" evidence="7">
    <location>
        <begin position="137"/>
        <end position="155"/>
    </location>
</feature>